<evidence type="ECO:0000256" key="5">
    <source>
        <dbReference type="ARBA" id="ARBA00023157"/>
    </source>
</evidence>
<keyword evidence="6" id="KW-0325">Glycoprotein</keyword>
<dbReference type="InterPro" id="IPR043504">
    <property type="entry name" value="Peptidase_S1_PA_chymotrypsin"/>
</dbReference>
<feature type="compositionally biased region" description="Polar residues" evidence="7">
    <location>
        <begin position="141"/>
        <end position="157"/>
    </location>
</feature>
<evidence type="ECO:0000256" key="2">
    <source>
        <dbReference type="ARBA" id="ARBA00022525"/>
    </source>
</evidence>
<comment type="caution">
    <text evidence="10">The sequence shown here is derived from an EMBL/GenBank/DDBJ whole genome shotgun (WGS) entry which is preliminary data.</text>
</comment>
<evidence type="ECO:0000313" key="11">
    <source>
        <dbReference type="Proteomes" id="UP001165083"/>
    </source>
</evidence>
<dbReference type="Gene3D" id="2.40.10.10">
    <property type="entry name" value="Trypsin-like serine proteases"/>
    <property type="match status" value="1"/>
</dbReference>
<keyword evidence="4" id="KW-0843">Virulence</keyword>
<protein>
    <submittedName>
        <fullName evidence="10">Unnamed protein product</fullName>
    </submittedName>
</protein>
<evidence type="ECO:0000256" key="1">
    <source>
        <dbReference type="ARBA" id="ARBA00004613"/>
    </source>
</evidence>
<dbReference type="Proteomes" id="UP001165083">
    <property type="component" value="Unassembled WGS sequence"/>
</dbReference>
<dbReference type="SUPFAM" id="SSF50494">
    <property type="entry name" value="Trypsin-like serine proteases"/>
    <property type="match status" value="1"/>
</dbReference>
<dbReference type="OrthoDB" id="122635at2759"/>
<dbReference type="GO" id="GO:0005576">
    <property type="term" value="C:extracellular region"/>
    <property type="evidence" value="ECO:0007669"/>
    <property type="project" value="UniProtKB-SubCell"/>
</dbReference>
<dbReference type="InterPro" id="IPR009003">
    <property type="entry name" value="Peptidase_S1_PA"/>
</dbReference>
<feature type="domain" description="Peptidase S1" evidence="9">
    <location>
        <begin position="52"/>
        <end position="166"/>
    </location>
</feature>
<dbReference type="PANTHER" id="PTHR24276:SF98">
    <property type="entry name" value="FI18310P1-RELATED"/>
    <property type="match status" value="1"/>
</dbReference>
<keyword evidence="3 8" id="KW-0732">Signal</keyword>
<dbReference type="AlphaFoldDB" id="A0A9W6TW98"/>
<gene>
    <name evidence="10" type="ORF">Plil01_000811800</name>
</gene>
<feature type="region of interest" description="Disordered" evidence="7">
    <location>
        <begin position="141"/>
        <end position="166"/>
    </location>
</feature>
<evidence type="ECO:0000256" key="3">
    <source>
        <dbReference type="ARBA" id="ARBA00022729"/>
    </source>
</evidence>
<dbReference type="InterPro" id="IPR001254">
    <property type="entry name" value="Trypsin_dom"/>
</dbReference>
<reference evidence="10" key="1">
    <citation type="submission" date="2023-04" db="EMBL/GenBank/DDBJ databases">
        <title>Phytophthora lilii NBRC 32176.</title>
        <authorList>
            <person name="Ichikawa N."/>
            <person name="Sato H."/>
            <person name="Tonouchi N."/>
        </authorList>
    </citation>
    <scope>NUCLEOTIDE SEQUENCE</scope>
    <source>
        <strain evidence="10">NBRC 32176</strain>
    </source>
</reference>
<sequence>MTIVNFVALAAIIGVVVNRLSLSDVASEHTPFSLSDNQSTNTDLVTDSEERIYGGSNANFMKFPYMAGLRTGGPYGEGFCGGVLVAPQYVLTAAHCLNANLTDVYVSLGSRHRTGRGIKTSEQIRVVERFNHPLYNQTFGDLRRGTSQAGNAGNSPPSEVVRSGRV</sequence>
<organism evidence="10 11">
    <name type="scientific">Phytophthora lilii</name>
    <dbReference type="NCBI Taxonomy" id="2077276"/>
    <lineage>
        <taxon>Eukaryota</taxon>
        <taxon>Sar</taxon>
        <taxon>Stramenopiles</taxon>
        <taxon>Oomycota</taxon>
        <taxon>Peronosporomycetes</taxon>
        <taxon>Peronosporales</taxon>
        <taxon>Peronosporaceae</taxon>
        <taxon>Phytophthora</taxon>
    </lineage>
</organism>
<name>A0A9W6TW98_9STRA</name>
<evidence type="ECO:0000256" key="8">
    <source>
        <dbReference type="SAM" id="SignalP"/>
    </source>
</evidence>
<dbReference type="InterPro" id="IPR050430">
    <property type="entry name" value="Peptidase_S1"/>
</dbReference>
<feature type="chain" id="PRO_5040879210" evidence="8">
    <location>
        <begin position="19"/>
        <end position="166"/>
    </location>
</feature>
<dbReference type="EMBL" id="BSXW01000385">
    <property type="protein sequence ID" value="GMF20768.1"/>
    <property type="molecule type" value="Genomic_DNA"/>
</dbReference>
<dbReference type="PROSITE" id="PS00134">
    <property type="entry name" value="TRYPSIN_HIS"/>
    <property type="match status" value="1"/>
</dbReference>
<evidence type="ECO:0000256" key="6">
    <source>
        <dbReference type="ARBA" id="ARBA00023180"/>
    </source>
</evidence>
<accession>A0A9W6TW98</accession>
<dbReference type="GO" id="GO:0004252">
    <property type="term" value="F:serine-type endopeptidase activity"/>
    <property type="evidence" value="ECO:0007669"/>
    <property type="project" value="InterPro"/>
</dbReference>
<keyword evidence="11" id="KW-1185">Reference proteome</keyword>
<keyword evidence="2" id="KW-0964">Secreted</keyword>
<dbReference type="PANTHER" id="PTHR24276">
    <property type="entry name" value="POLYSERASE-RELATED"/>
    <property type="match status" value="1"/>
</dbReference>
<dbReference type="GO" id="GO:0006508">
    <property type="term" value="P:proteolysis"/>
    <property type="evidence" value="ECO:0007669"/>
    <property type="project" value="InterPro"/>
</dbReference>
<evidence type="ECO:0000256" key="4">
    <source>
        <dbReference type="ARBA" id="ARBA00023026"/>
    </source>
</evidence>
<dbReference type="InterPro" id="IPR018114">
    <property type="entry name" value="TRYPSIN_HIS"/>
</dbReference>
<dbReference type="PROSITE" id="PS50240">
    <property type="entry name" value="TRYPSIN_DOM"/>
    <property type="match status" value="1"/>
</dbReference>
<evidence type="ECO:0000259" key="9">
    <source>
        <dbReference type="PROSITE" id="PS50240"/>
    </source>
</evidence>
<comment type="subcellular location">
    <subcellularLocation>
        <location evidence="1">Secreted</location>
    </subcellularLocation>
</comment>
<keyword evidence="5" id="KW-1015">Disulfide bond</keyword>
<evidence type="ECO:0000313" key="10">
    <source>
        <dbReference type="EMBL" id="GMF20768.1"/>
    </source>
</evidence>
<dbReference type="Pfam" id="PF00089">
    <property type="entry name" value="Trypsin"/>
    <property type="match status" value="1"/>
</dbReference>
<proteinExistence type="predicted"/>
<evidence type="ECO:0000256" key="7">
    <source>
        <dbReference type="SAM" id="MobiDB-lite"/>
    </source>
</evidence>
<feature type="signal peptide" evidence="8">
    <location>
        <begin position="1"/>
        <end position="18"/>
    </location>
</feature>